<keyword evidence="3" id="KW-1185">Reference proteome</keyword>
<protein>
    <submittedName>
        <fullName evidence="2">Uncharacterized protein</fullName>
    </submittedName>
</protein>
<dbReference type="Proteomes" id="UP001291623">
    <property type="component" value="Unassembled WGS sequence"/>
</dbReference>
<feature type="region of interest" description="Disordered" evidence="1">
    <location>
        <begin position="123"/>
        <end position="151"/>
    </location>
</feature>
<feature type="region of interest" description="Disordered" evidence="1">
    <location>
        <begin position="73"/>
        <end position="93"/>
    </location>
</feature>
<evidence type="ECO:0000256" key="1">
    <source>
        <dbReference type="SAM" id="MobiDB-lite"/>
    </source>
</evidence>
<dbReference type="EMBL" id="JAVYJV010000007">
    <property type="protein sequence ID" value="KAK4365600.1"/>
    <property type="molecule type" value="Genomic_DNA"/>
</dbReference>
<evidence type="ECO:0000313" key="3">
    <source>
        <dbReference type="Proteomes" id="UP001291623"/>
    </source>
</evidence>
<evidence type="ECO:0000313" key="2">
    <source>
        <dbReference type="EMBL" id="KAK4365600.1"/>
    </source>
</evidence>
<accession>A0AAE1S9B2</accession>
<proteinExistence type="predicted"/>
<dbReference type="AlphaFoldDB" id="A0AAE1S9B2"/>
<sequence>MAMGVAQNNWKEVVPETAVEAEETVVKETLIGRRARRTANDDEEEANKDKPNKSIYFDNIGAEVEKLKMDKLSGQPNFKKEPDTNCSSKRVNDDDEMPLDLVLTRKYGVSPKGAPTVRKHIAKKGPITQKRRQAQLESAQEANKGKGKCQNRRRIIKKSLVDEGNVEPYNVVEIEIDEKKEVEKTPLDRKNKGKSGLR</sequence>
<gene>
    <name evidence="2" type="ORF">RND71_013480</name>
</gene>
<feature type="region of interest" description="Disordered" evidence="1">
    <location>
        <begin position="178"/>
        <end position="198"/>
    </location>
</feature>
<name>A0AAE1S9B2_9SOLA</name>
<organism evidence="2 3">
    <name type="scientific">Anisodus tanguticus</name>
    <dbReference type="NCBI Taxonomy" id="243964"/>
    <lineage>
        <taxon>Eukaryota</taxon>
        <taxon>Viridiplantae</taxon>
        <taxon>Streptophyta</taxon>
        <taxon>Embryophyta</taxon>
        <taxon>Tracheophyta</taxon>
        <taxon>Spermatophyta</taxon>
        <taxon>Magnoliopsida</taxon>
        <taxon>eudicotyledons</taxon>
        <taxon>Gunneridae</taxon>
        <taxon>Pentapetalae</taxon>
        <taxon>asterids</taxon>
        <taxon>lamiids</taxon>
        <taxon>Solanales</taxon>
        <taxon>Solanaceae</taxon>
        <taxon>Solanoideae</taxon>
        <taxon>Hyoscyameae</taxon>
        <taxon>Anisodus</taxon>
    </lineage>
</organism>
<reference evidence="2" key="1">
    <citation type="submission" date="2023-12" db="EMBL/GenBank/DDBJ databases">
        <title>Genome assembly of Anisodus tanguticus.</title>
        <authorList>
            <person name="Wang Y.-J."/>
        </authorList>
    </citation>
    <scope>NUCLEOTIDE SEQUENCE</scope>
    <source>
        <strain evidence="2">KB-2021</strain>
        <tissue evidence="2">Leaf</tissue>
    </source>
</reference>
<feature type="compositionally biased region" description="Basic residues" evidence="1">
    <location>
        <begin position="123"/>
        <end position="133"/>
    </location>
</feature>
<feature type="region of interest" description="Disordered" evidence="1">
    <location>
        <begin position="28"/>
        <end position="57"/>
    </location>
</feature>
<comment type="caution">
    <text evidence="2">The sequence shown here is derived from an EMBL/GenBank/DDBJ whole genome shotgun (WGS) entry which is preliminary data.</text>
</comment>
<feature type="compositionally biased region" description="Basic and acidic residues" evidence="1">
    <location>
        <begin position="178"/>
        <end position="190"/>
    </location>
</feature>